<proteinExistence type="predicted"/>
<sequence>MAYRSASRSRVDCYRGRRDDCRRPQSARDRTPSDSSYDSYYDDDCRSRYSSRARRPSYYEPPPRPSADSTSGPRGINKATLAVGALTIIAGMLQMWTVQRSREQHEAARKERERDFRKRKEERRRMEAKRDQERQARWAAEREREREEAESETRSPERQIEYQPRGGRERDRTRVRRLPPPSGWVDGEVADDGYGIRTLSRTNIGFISETDTFPATATTTTTTTTPKISLATGAAKMQVSTLALALLTFISTAAAVGEDYEIYRLGGCLFESPTGGPGWNNCPFKDGVDPCVAVTDCVGGCYRAGSDQYTEKSDWVVTSDFNGPGKGCNCKCYLAP</sequence>
<dbReference type="EMBL" id="ML995824">
    <property type="protein sequence ID" value="KAF2770607.1"/>
    <property type="molecule type" value="Genomic_DNA"/>
</dbReference>
<dbReference type="OrthoDB" id="10645429at2759"/>
<name>A0A6G1LCJ0_9PEZI</name>
<dbReference type="AlphaFoldDB" id="A0A6G1LCJ0"/>
<reference evidence="2" key="1">
    <citation type="journal article" date="2020" name="Stud. Mycol.">
        <title>101 Dothideomycetes genomes: a test case for predicting lifestyles and emergence of pathogens.</title>
        <authorList>
            <person name="Haridas S."/>
            <person name="Albert R."/>
            <person name="Binder M."/>
            <person name="Bloem J."/>
            <person name="Labutti K."/>
            <person name="Salamov A."/>
            <person name="Andreopoulos B."/>
            <person name="Baker S."/>
            <person name="Barry K."/>
            <person name="Bills G."/>
            <person name="Bluhm B."/>
            <person name="Cannon C."/>
            <person name="Castanera R."/>
            <person name="Culley D."/>
            <person name="Daum C."/>
            <person name="Ezra D."/>
            <person name="Gonzalez J."/>
            <person name="Henrissat B."/>
            <person name="Kuo A."/>
            <person name="Liang C."/>
            <person name="Lipzen A."/>
            <person name="Lutzoni F."/>
            <person name="Magnuson J."/>
            <person name="Mondo S."/>
            <person name="Nolan M."/>
            <person name="Ohm R."/>
            <person name="Pangilinan J."/>
            <person name="Park H.-J."/>
            <person name="Ramirez L."/>
            <person name="Alfaro M."/>
            <person name="Sun H."/>
            <person name="Tritt A."/>
            <person name="Yoshinaga Y."/>
            <person name="Zwiers L.-H."/>
            <person name="Turgeon B."/>
            <person name="Goodwin S."/>
            <person name="Spatafora J."/>
            <person name="Crous P."/>
            <person name="Grigoriev I."/>
        </authorList>
    </citation>
    <scope>NUCLEOTIDE SEQUENCE</scope>
    <source>
        <strain evidence="2">CBS 116005</strain>
    </source>
</reference>
<evidence type="ECO:0000256" key="1">
    <source>
        <dbReference type="SAM" id="MobiDB-lite"/>
    </source>
</evidence>
<evidence type="ECO:0000313" key="3">
    <source>
        <dbReference type="Proteomes" id="UP000799436"/>
    </source>
</evidence>
<feature type="region of interest" description="Disordered" evidence="1">
    <location>
        <begin position="104"/>
        <end position="186"/>
    </location>
</feature>
<gene>
    <name evidence="2" type="ORF">EJ03DRAFT_350202</name>
</gene>
<organism evidence="2 3">
    <name type="scientific">Teratosphaeria nubilosa</name>
    <dbReference type="NCBI Taxonomy" id="161662"/>
    <lineage>
        <taxon>Eukaryota</taxon>
        <taxon>Fungi</taxon>
        <taxon>Dikarya</taxon>
        <taxon>Ascomycota</taxon>
        <taxon>Pezizomycotina</taxon>
        <taxon>Dothideomycetes</taxon>
        <taxon>Dothideomycetidae</taxon>
        <taxon>Mycosphaerellales</taxon>
        <taxon>Teratosphaeriaceae</taxon>
        <taxon>Teratosphaeria</taxon>
    </lineage>
</organism>
<feature type="region of interest" description="Disordered" evidence="1">
    <location>
        <begin position="1"/>
        <end position="75"/>
    </location>
</feature>
<protein>
    <submittedName>
        <fullName evidence="2">Uncharacterized protein</fullName>
    </submittedName>
</protein>
<dbReference type="Proteomes" id="UP000799436">
    <property type="component" value="Unassembled WGS sequence"/>
</dbReference>
<keyword evidence="3" id="KW-1185">Reference proteome</keyword>
<feature type="compositionally biased region" description="Basic and acidic residues" evidence="1">
    <location>
        <begin position="104"/>
        <end position="172"/>
    </location>
</feature>
<evidence type="ECO:0000313" key="2">
    <source>
        <dbReference type="EMBL" id="KAF2770607.1"/>
    </source>
</evidence>
<accession>A0A6G1LCJ0</accession>
<feature type="compositionally biased region" description="Basic and acidic residues" evidence="1">
    <location>
        <begin position="9"/>
        <end position="32"/>
    </location>
</feature>